<evidence type="ECO:0000259" key="2">
    <source>
        <dbReference type="Pfam" id="PF01557"/>
    </source>
</evidence>
<dbReference type="PANTHER" id="PTHR11820">
    <property type="entry name" value="ACYLPYRUVASE"/>
    <property type="match status" value="1"/>
</dbReference>
<dbReference type="GO" id="GO:0016853">
    <property type="term" value="F:isomerase activity"/>
    <property type="evidence" value="ECO:0007669"/>
    <property type="project" value="UniProtKB-KW"/>
</dbReference>
<sequence length="208" mass="22689">FVCIGRNYLDHIHEGRAPVPDKPLLFAKFENALTGHDAPVILHRITKQLDYEGELAVVVGTPAHRVSRDVAMAHVAGYTILNDVSARDLQYEDLQWIRGKSLDTWAPLGPVFVSADEIPDPYALRIQTTVNGKIRQDASVGDMLFKIDQLIEFITEGISLAPGDLIATGTPSGVGLGFDPPRWLAPGDTVEVTIEPIGTLRSTIVADR</sequence>
<feature type="domain" description="Fumarylacetoacetase-like C-terminal" evidence="2">
    <location>
        <begin position="2"/>
        <end position="205"/>
    </location>
</feature>
<keyword evidence="1" id="KW-0479">Metal-binding</keyword>
<organism evidence="3">
    <name type="scientific">mine drainage metagenome</name>
    <dbReference type="NCBI Taxonomy" id="410659"/>
    <lineage>
        <taxon>unclassified sequences</taxon>
        <taxon>metagenomes</taxon>
        <taxon>ecological metagenomes</taxon>
    </lineage>
</organism>
<dbReference type="FunFam" id="3.90.850.10:FF:000002">
    <property type="entry name" value="2-hydroxyhepta-2,4-diene-1,7-dioate isomerase"/>
    <property type="match status" value="1"/>
</dbReference>
<dbReference type="EMBL" id="AUZY01011267">
    <property type="protein sequence ID" value="EQD35537.1"/>
    <property type="molecule type" value="Genomic_DNA"/>
</dbReference>
<protein>
    <submittedName>
        <fullName evidence="3">5-carboxymethyl-2-hydroxymuconate delta-isomerase</fullName>
    </submittedName>
</protein>
<dbReference type="SUPFAM" id="SSF56529">
    <property type="entry name" value="FAH"/>
    <property type="match status" value="1"/>
</dbReference>
<accession>T0YUD3</accession>
<feature type="non-terminal residue" evidence="3">
    <location>
        <position position="1"/>
    </location>
</feature>
<name>T0YUD3_9ZZZZ</name>
<reference evidence="3" key="1">
    <citation type="submission" date="2013-08" db="EMBL/GenBank/DDBJ databases">
        <authorList>
            <person name="Mendez C."/>
            <person name="Richter M."/>
            <person name="Ferrer M."/>
            <person name="Sanchez J."/>
        </authorList>
    </citation>
    <scope>NUCLEOTIDE SEQUENCE</scope>
</reference>
<gene>
    <name evidence="3" type="ORF">B1B_16898</name>
</gene>
<dbReference type="Pfam" id="PF01557">
    <property type="entry name" value="FAA_hydrolase"/>
    <property type="match status" value="1"/>
</dbReference>
<dbReference type="Gene3D" id="3.90.850.10">
    <property type="entry name" value="Fumarylacetoacetase-like, C-terminal domain"/>
    <property type="match status" value="1"/>
</dbReference>
<evidence type="ECO:0000256" key="1">
    <source>
        <dbReference type="ARBA" id="ARBA00022723"/>
    </source>
</evidence>
<evidence type="ECO:0000313" key="3">
    <source>
        <dbReference type="EMBL" id="EQD35537.1"/>
    </source>
</evidence>
<keyword evidence="3" id="KW-0413">Isomerase</keyword>
<dbReference type="GO" id="GO:0019752">
    <property type="term" value="P:carboxylic acid metabolic process"/>
    <property type="evidence" value="ECO:0007669"/>
    <property type="project" value="UniProtKB-ARBA"/>
</dbReference>
<dbReference type="AlphaFoldDB" id="T0YUD3"/>
<proteinExistence type="predicted"/>
<reference evidence="3" key="2">
    <citation type="journal article" date="2014" name="ISME J.">
        <title>Microbial stratification in low pH oxic and suboxic macroscopic growths along an acid mine drainage.</title>
        <authorList>
            <person name="Mendez-Garcia C."/>
            <person name="Mesa V."/>
            <person name="Sprenger R.R."/>
            <person name="Richter M."/>
            <person name="Diez M.S."/>
            <person name="Solano J."/>
            <person name="Bargiela R."/>
            <person name="Golyshina O.V."/>
            <person name="Manteca A."/>
            <person name="Ramos J.L."/>
            <person name="Gallego J.R."/>
            <person name="Llorente I."/>
            <person name="Martins Dos Santos V.A."/>
            <person name="Jensen O.N."/>
            <person name="Pelaez A.I."/>
            <person name="Sanchez J."/>
            <person name="Ferrer M."/>
        </authorList>
    </citation>
    <scope>NUCLEOTIDE SEQUENCE</scope>
</reference>
<dbReference type="GO" id="GO:0046872">
    <property type="term" value="F:metal ion binding"/>
    <property type="evidence" value="ECO:0007669"/>
    <property type="project" value="UniProtKB-KW"/>
</dbReference>
<dbReference type="InterPro" id="IPR036663">
    <property type="entry name" value="Fumarylacetoacetase_C_sf"/>
</dbReference>
<dbReference type="InterPro" id="IPR011234">
    <property type="entry name" value="Fumarylacetoacetase-like_C"/>
</dbReference>
<comment type="caution">
    <text evidence="3">The sequence shown here is derived from an EMBL/GenBank/DDBJ whole genome shotgun (WGS) entry which is preliminary data.</text>
</comment>